<dbReference type="NCBIfam" id="TIGR02867">
    <property type="entry name" value="spore_II_P"/>
    <property type="match status" value="1"/>
</dbReference>
<dbReference type="AlphaFoldDB" id="A0A9D1A9Y1"/>
<dbReference type="EMBL" id="DVGK01000028">
    <property type="protein sequence ID" value="HIR12663.1"/>
    <property type="molecule type" value="Genomic_DNA"/>
</dbReference>
<feature type="compositionally biased region" description="Basic and acidic residues" evidence="1">
    <location>
        <begin position="41"/>
        <end position="60"/>
    </location>
</feature>
<reference evidence="2" key="1">
    <citation type="submission" date="2020-10" db="EMBL/GenBank/DDBJ databases">
        <authorList>
            <person name="Gilroy R."/>
        </authorList>
    </citation>
    <scope>NUCLEOTIDE SEQUENCE</scope>
    <source>
        <strain evidence="2">ChiSjej4B22-8148</strain>
    </source>
</reference>
<proteinExistence type="predicted"/>
<sequence>MEQLVPIYTYMAERQAEEVTETGAGEDAMESGSGEETGEGEAGKEETASGKALETEDGHQTETPSEQAAEASASGRSGISPALLGQLSDFDYLLNEYFTLDAGTTIDGELLNAEELLSEDLSIEKNPGVPQILIYHTHSQETFADSREGVIEDSIVGMGETLAELLREKYGYQVIHDTGVYDLVDGVLDRSAAYDYARAAVQQILKENPSIEVILDLHRDGVEGEKFVTEINGKPASMIMFFNGLSRDNQNQPLTWLENPYIQENLAFSLQLELKAREQYPGFTRNIYLKAQRYNLHLRPRSLLVEAGTQLNTVEEERNAMEPLADLLDQVLTGE</sequence>
<gene>
    <name evidence="2" type="ORF">IAB31_01920</name>
</gene>
<reference evidence="2" key="2">
    <citation type="journal article" date="2021" name="PeerJ">
        <title>Extensive microbial diversity within the chicken gut microbiome revealed by metagenomics and culture.</title>
        <authorList>
            <person name="Gilroy R."/>
            <person name="Ravi A."/>
            <person name="Getino M."/>
            <person name="Pursley I."/>
            <person name="Horton D.L."/>
            <person name="Alikhan N.F."/>
            <person name="Baker D."/>
            <person name="Gharbi K."/>
            <person name="Hall N."/>
            <person name="Watson M."/>
            <person name="Adriaenssens E.M."/>
            <person name="Foster-Nyarko E."/>
            <person name="Jarju S."/>
            <person name="Secka A."/>
            <person name="Antonio M."/>
            <person name="Oren A."/>
            <person name="Chaudhuri R.R."/>
            <person name="La Ragione R."/>
            <person name="Hildebrand F."/>
            <person name="Pallen M.J."/>
        </authorList>
    </citation>
    <scope>NUCLEOTIDE SEQUENCE</scope>
    <source>
        <strain evidence="2">ChiSjej4B22-8148</strain>
    </source>
</reference>
<comment type="caution">
    <text evidence="2">The sequence shown here is derived from an EMBL/GenBank/DDBJ whole genome shotgun (WGS) entry which is preliminary data.</text>
</comment>
<accession>A0A9D1A9Y1</accession>
<evidence type="ECO:0000313" key="2">
    <source>
        <dbReference type="EMBL" id="HIR12663.1"/>
    </source>
</evidence>
<dbReference type="InterPro" id="IPR010897">
    <property type="entry name" value="Spore_II_P"/>
</dbReference>
<organism evidence="2 3">
    <name type="scientific">Candidatus Choladousia intestinavium</name>
    <dbReference type="NCBI Taxonomy" id="2840727"/>
    <lineage>
        <taxon>Bacteria</taxon>
        <taxon>Bacillati</taxon>
        <taxon>Bacillota</taxon>
        <taxon>Clostridia</taxon>
        <taxon>Lachnospirales</taxon>
        <taxon>Lachnospiraceae</taxon>
        <taxon>Lachnospiraceae incertae sedis</taxon>
        <taxon>Candidatus Choladousia</taxon>
    </lineage>
</organism>
<feature type="region of interest" description="Disordered" evidence="1">
    <location>
        <begin position="15"/>
        <end position="78"/>
    </location>
</feature>
<evidence type="ECO:0000256" key="1">
    <source>
        <dbReference type="SAM" id="MobiDB-lite"/>
    </source>
</evidence>
<dbReference type="Pfam" id="PF07454">
    <property type="entry name" value="SpoIIP"/>
    <property type="match status" value="1"/>
</dbReference>
<name>A0A9D1A9Y1_9FIRM</name>
<protein>
    <submittedName>
        <fullName evidence="2">Stage II sporulation protein P</fullName>
    </submittedName>
</protein>
<dbReference type="Proteomes" id="UP000886757">
    <property type="component" value="Unassembled WGS sequence"/>
</dbReference>
<evidence type="ECO:0000313" key="3">
    <source>
        <dbReference type="Proteomes" id="UP000886757"/>
    </source>
</evidence>